<dbReference type="CDD" id="cd00130">
    <property type="entry name" value="PAS"/>
    <property type="match status" value="1"/>
</dbReference>
<dbReference type="Pfam" id="PF00990">
    <property type="entry name" value="GGDEF"/>
    <property type="match status" value="1"/>
</dbReference>
<feature type="domain" description="PAC" evidence="2">
    <location>
        <begin position="24"/>
        <end position="76"/>
    </location>
</feature>
<dbReference type="SMART" id="SM00267">
    <property type="entry name" value="GGDEF"/>
    <property type="match status" value="1"/>
</dbReference>
<dbReference type="NCBIfam" id="TIGR00229">
    <property type="entry name" value="sensory_box"/>
    <property type="match status" value="2"/>
</dbReference>
<dbReference type="PROSITE" id="PS50887">
    <property type="entry name" value="GGDEF"/>
    <property type="match status" value="1"/>
</dbReference>
<dbReference type="InterPro" id="IPR029787">
    <property type="entry name" value="Nucleotide_cyclase"/>
</dbReference>
<dbReference type="Gene3D" id="3.30.450.20">
    <property type="entry name" value="PAS domain"/>
    <property type="match status" value="3"/>
</dbReference>
<dbReference type="InterPro" id="IPR035965">
    <property type="entry name" value="PAS-like_dom_sf"/>
</dbReference>
<proteinExistence type="predicted"/>
<dbReference type="InterPro" id="IPR000160">
    <property type="entry name" value="GGDEF_dom"/>
</dbReference>
<dbReference type="GO" id="GO:0052621">
    <property type="term" value="F:diguanylate cyclase activity"/>
    <property type="evidence" value="ECO:0007669"/>
    <property type="project" value="UniProtKB-EC"/>
</dbReference>
<dbReference type="InterPro" id="IPR043128">
    <property type="entry name" value="Rev_trsase/Diguanyl_cyclase"/>
</dbReference>
<comment type="caution">
    <text evidence="4">The sequence shown here is derived from an EMBL/GenBank/DDBJ whole genome shotgun (WGS) entry which is preliminary data.</text>
</comment>
<dbReference type="Pfam" id="PF08447">
    <property type="entry name" value="PAS_3"/>
    <property type="match status" value="1"/>
</dbReference>
<dbReference type="SUPFAM" id="SSF55073">
    <property type="entry name" value="Nucleotide cyclase"/>
    <property type="match status" value="1"/>
</dbReference>
<evidence type="ECO:0000259" key="2">
    <source>
        <dbReference type="PROSITE" id="PS50113"/>
    </source>
</evidence>
<feature type="domain" description="GGDEF" evidence="3">
    <location>
        <begin position="365"/>
        <end position="498"/>
    </location>
</feature>
<dbReference type="EMBL" id="JBHSGL010000005">
    <property type="protein sequence ID" value="MFC4712798.1"/>
    <property type="molecule type" value="Genomic_DNA"/>
</dbReference>
<dbReference type="InterPro" id="IPR000014">
    <property type="entry name" value="PAS"/>
</dbReference>
<evidence type="ECO:0000259" key="3">
    <source>
        <dbReference type="PROSITE" id="PS50887"/>
    </source>
</evidence>
<dbReference type="Proteomes" id="UP001595932">
    <property type="component" value="Unassembled WGS sequence"/>
</dbReference>
<gene>
    <name evidence="4" type="ORF">ACFO5U_08010</name>
</gene>
<dbReference type="InterPro" id="IPR000700">
    <property type="entry name" value="PAS-assoc_C"/>
</dbReference>
<dbReference type="PANTHER" id="PTHR44757:SF2">
    <property type="entry name" value="BIOFILM ARCHITECTURE MAINTENANCE PROTEIN MBAA"/>
    <property type="match status" value="1"/>
</dbReference>
<dbReference type="InterPro" id="IPR013655">
    <property type="entry name" value="PAS_fold_3"/>
</dbReference>
<dbReference type="PANTHER" id="PTHR44757">
    <property type="entry name" value="DIGUANYLATE CYCLASE DGCP"/>
    <property type="match status" value="1"/>
</dbReference>
<dbReference type="SMART" id="SM00091">
    <property type="entry name" value="PAS"/>
    <property type="match status" value="2"/>
</dbReference>
<reference evidence="5" key="1">
    <citation type="journal article" date="2019" name="Int. J. Syst. Evol. Microbiol.">
        <title>The Global Catalogue of Microorganisms (GCM) 10K type strain sequencing project: providing services to taxonomists for standard genome sequencing and annotation.</title>
        <authorList>
            <consortium name="The Broad Institute Genomics Platform"/>
            <consortium name="The Broad Institute Genome Sequencing Center for Infectious Disease"/>
            <person name="Wu L."/>
            <person name="Ma J."/>
        </authorList>
    </citation>
    <scope>NUCLEOTIDE SEQUENCE [LARGE SCALE GENOMIC DNA]</scope>
    <source>
        <strain evidence="5">CGMCC 1.12151</strain>
    </source>
</reference>
<dbReference type="PROSITE" id="PS50113">
    <property type="entry name" value="PAC"/>
    <property type="match status" value="2"/>
</dbReference>
<feature type="domain" description="PAS" evidence="1">
    <location>
        <begin position="208"/>
        <end position="278"/>
    </location>
</feature>
<dbReference type="PROSITE" id="PS50112">
    <property type="entry name" value="PAS"/>
    <property type="match status" value="1"/>
</dbReference>
<keyword evidence="5" id="KW-1185">Reference proteome</keyword>
<organism evidence="4 5">
    <name type="scientific">Planococcus dechangensis</name>
    <dbReference type="NCBI Taxonomy" id="1176255"/>
    <lineage>
        <taxon>Bacteria</taxon>
        <taxon>Bacillati</taxon>
        <taxon>Bacillota</taxon>
        <taxon>Bacilli</taxon>
        <taxon>Bacillales</taxon>
        <taxon>Caryophanaceae</taxon>
        <taxon>Planococcus</taxon>
    </lineage>
</organism>
<dbReference type="EC" id="2.7.7.65" evidence="4"/>
<feature type="domain" description="PAC" evidence="2">
    <location>
        <begin position="281"/>
        <end position="333"/>
    </location>
</feature>
<sequence>MHDKPVADALIRYYEMARSSGTSIFYEDSYRAPNGERRYSKSRLTPMYDDTGKCSHVVSVVNDVTQEKLAKHAREEALKRLEESNAKYRSLFESNGDAVLTLTLQGKLNGGNQRARLLVKWPLSELAGADFSVLIEAEDVGRAQLMFEEAIDGIYNDHRLHLTSKEGDTIACVMKLIPIIVQHEVTGFYLMAKDMTELDLLVSKYLESERNFRVMAENVYDVIVLMNRQKQYLYVSPSSTEIFGIPPEEVESQQPFFNVHPEDLPHVDEQFQLAVQEARPYSLQLRIDHQHRGWIWTEMNGTPVYDQEGAFSHMVMIVRDISVQKKHEQQLEYYAFHDVLTGLPNRRYFQEYSSAKLAERAQEESSIALAVLDLDDFKKINDKYGHEAGDKVLKLFAQRLSSLERAEFMPARMGGDEFVVLLESAKTPYEAKRAVEQIHRALAGDWEIGEEWVAVDFSIGFAVASASGETVSSIFKQADKAMYKQKGLEQSDIEILQP</sequence>
<name>A0ABV9MDR8_9BACL</name>
<evidence type="ECO:0000259" key="1">
    <source>
        <dbReference type="PROSITE" id="PS50112"/>
    </source>
</evidence>
<dbReference type="SUPFAM" id="SSF55785">
    <property type="entry name" value="PYP-like sensor domain (PAS domain)"/>
    <property type="match status" value="3"/>
</dbReference>
<keyword evidence="4" id="KW-0808">Transferase</keyword>
<dbReference type="CDD" id="cd01949">
    <property type="entry name" value="GGDEF"/>
    <property type="match status" value="1"/>
</dbReference>
<dbReference type="NCBIfam" id="TIGR00254">
    <property type="entry name" value="GGDEF"/>
    <property type="match status" value="1"/>
</dbReference>
<dbReference type="InterPro" id="IPR052155">
    <property type="entry name" value="Biofilm_reg_signaling"/>
</dbReference>
<accession>A0ABV9MDR8</accession>
<dbReference type="InterPro" id="IPR001610">
    <property type="entry name" value="PAC"/>
</dbReference>
<dbReference type="Pfam" id="PF13426">
    <property type="entry name" value="PAS_9"/>
    <property type="match status" value="1"/>
</dbReference>
<keyword evidence="4" id="KW-0548">Nucleotidyltransferase</keyword>
<evidence type="ECO:0000313" key="5">
    <source>
        <dbReference type="Proteomes" id="UP001595932"/>
    </source>
</evidence>
<dbReference type="Gene3D" id="3.30.70.270">
    <property type="match status" value="1"/>
</dbReference>
<protein>
    <submittedName>
        <fullName evidence="4">Diguanylate cyclase domain-containing protein</fullName>
        <ecNumber evidence="4">2.7.7.65</ecNumber>
    </submittedName>
</protein>
<dbReference type="SMART" id="SM00086">
    <property type="entry name" value="PAC"/>
    <property type="match status" value="3"/>
</dbReference>
<evidence type="ECO:0000313" key="4">
    <source>
        <dbReference type="EMBL" id="MFC4712798.1"/>
    </source>
</evidence>